<dbReference type="Gene3D" id="3.80.10.10">
    <property type="entry name" value="Ribonuclease Inhibitor"/>
    <property type="match status" value="3"/>
</dbReference>
<name>A0A7G2C2L2_9TRYP</name>
<dbReference type="EMBL" id="LR877146">
    <property type="protein sequence ID" value="CAD2213484.1"/>
    <property type="molecule type" value="Genomic_DNA"/>
</dbReference>
<evidence type="ECO:0000313" key="1">
    <source>
        <dbReference type="EMBL" id="CAD2213484.1"/>
    </source>
</evidence>
<dbReference type="PANTHER" id="PTHR47186:SF61">
    <property type="entry name" value="LEUCINE-RICH REPEAT-CONTAINING PROTEIN 57-RELATED"/>
    <property type="match status" value="1"/>
</dbReference>
<protein>
    <submittedName>
        <fullName evidence="1">Uncharacterized protein</fullName>
    </submittedName>
</protein>
<dbReference type="AlphaFoldDB" id="A0A7G2C2L2"/>
<proteinExistence type="predicted"/>
<dbReference type="VEuPathDB" id="TriTrypDB:ADEAN_000092500"/>
<gene>
    <name evidence="1" type="ORF">ADEAN_000092500</name>
</gene>
<dbReference type="PANTHER" id="PTHR47186">
    <property type="entry name" value="LEUCINE-RICH REPEAT-CONTAINING PROTEIN 57"/>
    <property type="match status" value="1"/>
</dbReference>
<dbReference type="SUPFAM" id="SSF52058">
    <property type="entry name" value="L domain-like"/>
    <property type="match status" value="2"/>
</dbReference>
<keyword evidence="2" id="KW-1185">Reference proteome</keyword>
<sequence>MLFDVGAYFSSQRPPLSFLACSQTIRFQGERDGWHLGTYSTRLEKDTVMVRIEAVDPIAPLEVVSWWLKCVGRPLALTVCLASGQVDLSRVELPFTAVNVESEDVHEVILSSEQATCLSHLSFKGCKRLKEVKTAPRHIKLPNVYSVLLSDCPHLTDFSWLDAAAVREFANDSHYSTRQVAYPAFPHLHSLKIMVSSEKDLDPFVGSVSMEEIHVNSNEQCTLNHFPTFPKLRVLSLRHVSVSSLQLVLSSPLLKDINLTCGGLQTLSPVEELHHLTGLEFCSLGPSFDTAWFERSHFQSLSRLRMNLKACGEGVDLFKFPGPCALSELQINLSKQCHTPSQAWTCVTSLDLQSSFCTLDEMTPLGMLNGVQVLNLSGNKGSNIDWLKYLTNCTDLNLRLCKQVRDISAIGSLASLQHVNLSDMCLKNVAPLFHCSLLETLHMSSSDAGMDSEAIPPACVFTRLRVLDMQRSSGDAALPIITASPHLEVLQLRWFKSALRLSSVGSLDSLRCLYLNNTSNDFSACAWVPRCHFLEELDLGKCGVSKNFGSLKGLTHIREFRARGCSDLYDLDFLEGSARAISVLSLEGCCNLTNVSRLSSMFNMTSLELSGCPSEEMDRLYEGATRPKLQHLNVSGVPMSLTGDLSFFKYVREVNFSHVDVSDFSAIAQLRCVRRVNLSFTGIASLEWLDSALVWETLTVDHCNALRDISKVCVLPYLEEIRAVNSALESIAFVDECPSLRMLEVGGCKNLQKTKIKNQKCIIVGAYNVM</sequence>
<accession>A0A7G2C2L2</accession>
<evidence type="ECO:0000313" key="2">
    <source>
        <dbReference type="Proteomes" id="UP000515908"/>
    </source>
</evidence>
<dbReference type="InterPro" id="IPR032675">
    <property type="entry name" value="LRR_dom_sf"/>
</dbReference>
<dbReference type="Proteomes" id="UP000515908">
    <property type="component" value="Chromosome 02"/>
</dbReference>
<organism evidence="1 2">
    <name type="scientific">Angomonas deanei</name>
    <dbReference type="NCBI Taxonomy" id="59799"/>
    <lineage>
        <taxon>Eukaryota</taxon>
        <taxon>Discoba</taxon>
        <taxon>Euglenozoa</taxon>
        <taxon>Kinetoplastea</taxon>
        <taxon>Metakinetoplastina</taxon>
        <taxon>Trypanosomatida</taxon>
        <taxon>Trypanosomatidae</taxon>
        <taxon>Strigomonadinae</taxon>
        <taxon>Angomonas</taxon>
    </lineage>
</organism>
<reference evidence="1 2" key="1">
    <citation type="submission" date="2020-08" db="EMBL/GenBank/DDBJ databases">
        <authorList>
            <person name="Newling K."/>
            <person name="Davey J."/>
            <person name="Forrester S."/>
        </authorList>
    </citation>
    <scope>NUCLEOTIDE SEQUENCE [LARGE SCALE GENOMIC DNA]</scope>
    <source>
        <strain evidence="2">Crithidia deanei Carvalho (ATCC PRA-265)</strain>
    </source>
</reference>